<evidence type="ECO:0000313" key="1">
    <source>
        <dbReference type="EMBL" id="CAD7575276.1"/>
    </source>
</evidence>
<name>A0A7R9PA40_TIMCA</name>
<accession>A0A7R9PA40</accession>
<proteinExistence type="predicted"/>
<reference evidence="1" key="1">
    <citation type="submission" date="2020-11" db="EMBL/GenBank/DDBJ databases">
        <authorList>
            <person name="Tran Van P."/>
        </authorList>
    </citation>
    <scope>NUCLEOTIDE SEQUENCE</scope>
</reference>
<protein>
    <submittedName>
        <fullName evidence="1">(California timema) hypothetical protein</fullName>
    </submittedName>
</protein>
<organism evidence="1">
    <name type="scientific">Timema californicum</name>
    <name type="common">California timema</name>
    <name type="synonym">Walking stick</name>
    <dbReference type="NCBI Taxonomy" id="61474"/>
    <lineage>
        <taxon>Eukaryota</taxon>
        <taxon>Metazoa</taxon>
        <taxon>Ecdysozoa</taxon>
        <taxon>Arthropoda</taxon>
        <taxon>Hexapoda</taxon>
        <taxon>Insecta</taxon>
        <taxon>Pterygota</taxon>
        <taxon>Neoptera</taxon>
        <taxon>Polyneoptera</taxon>
        <taxon>Phasmatodea</taxon>
        <taxon>Timematodea</taxon>
        <taxon>Timematoidea</taxon>
        <taxon>Timematidae</taxon>
        <taxon>Timema</taxon>
    </lineage>
</organism>
<dbReference type="EMBL" id="OE183060">
    <property type="protein sequence ID" value="CAD7575276.1"/>
    <property type="molecule type" value="Genomic_DNA"/>
</dbReference>
<gene>
    <name evidence="1" type="ORF">TCMB3V08_LOCUS7873</name>
</gene>
<dbReference type="AlphaFoldDB" id="A0A7R9PA40"/>
<sequence>MNNPYISHVITDDGKYQNLNNNNIKKKNGNRNILSINIQVFIFKPFFHGHRKLGYIILHAIYSFIHSKSFIKTHAMNTLKIIGQETHDVTIPFIALNLVQTEVFPSLSLVISSPTFNSVSTHFGGHML</sequence>